<proteinExistence type="predicted"/>
<gene>
    <name evidence="1" type="ORF">EZ313_07705</name>
</gene>
<comment type="caution">
    <text evidence="1">The sequence shown here is derived from an EMBL/GenBank/DDBJ whole genome shotgun (WGS) entry which is preliminary data.</text>
</comment>
<keyword evidence="2" id="KW-1185">Reference proteome</keyword>
<reference evidence="1 2" key="1">
    <citation type="submission" date="2019-03" db="EMBL/GenBank/DDBJ databases">
        <title>Ramlibacter henchirensis DSM 14656, whole genome shotgun sequence.</title>
        <authorList>
            <person name="Zhang X."/>
            <person name="Feng G."/>
            <person name="Zhu H."/>
        </authorList>
    </citation>
    <scope>NUCLEOTIDE SEQUENCE [LARGE SCALE GENOMIC DNA]</scope>
    <source>
        <strain evidence="1 2">DSM 14656</strain>
    </source>
</reference>
<accession>A0A4Z0CAY9</accession>
<dbReference type="OrthoDB" id="8562564at2"/>
<dbReference type="Proteomes" id="UP000298180">
    <property type="component" value="Unassembled WGS sequence"/>
</dbReference>
<protein>
    <submittedName>
        <fullName evidence="1">Uncharacterized protein</fullName>
    </submittedName>
</protein>
<evidence type="ECO:0000313" key="1">
    <source>
        <dbReference type="EMBL" id="TFZ07520.1"/>
    </source>
</evidence>
<sequence length="211" mass="22293">MACAATLALLLAACGSKPQAPDWQVSAHGALQRFEQAWLTGQQRAADAEFARARSELAATAQPGLVARAELTRCALQVASLVFEACAGFDALRVDSPDAERAYAAYLQGERVAPDLLPQQHRAVASGAADAKAVEAMADPLSRLVAAGVLMRSGRGSPELMQVAAETASRQGWRRPLLAWLGAQLRLAEQRGAQEEAARLRRRIALAGGQG</sequence>
<dbReference type="AlphaFoldDB" id="A0A4Z0CAY9"/>
<evidence type="ECO:0000313" key="2">
    <source>
        <dbReference type="Proteomes" id="UP000298180"/>
    </source>
</evidence>
<dbReference type="EMBL" id="SMLM01000001">
    <property type="protein sequence ID" value="TFZ07520.1"/>
    <property type="molecule type" value="Genomic_DNA"/>
</dbReference>
<name>A0A4Z0CAY9_9BURK</name>
<organism evidence="1 2">
    <name type="scientific">Ramlibacter henchirensis</name>
    <dbReference type="NCBI Taxonomy" id="204072"/>
    <lineage>
        <taxon>Bacteria</taxon>
        <taxon>Pseudomonadati</taxon>
        <taxon>Pseudomonadota</taxon>
        <taxon>Betaproteobacteria</taxon>
        <taxon>Burkholderiales</taxon>
        <taxon>Comamonadaceae</taxon>
        <taxon>Ramlibacter</taxon>
    </lineage>
</organism>